<dbReference type="GO" id="GO:0032259">
    <property type="term" value="P:methylation"/>
    <property type="evidence" value="ECO:0007669"/>
    <property type="project" value="UniProtKB-KW"/>
</dbReference>
<keyword evidence="2" id="KW-1185">Reference proteome</keyword>
<dbReference type="Proteomes" id="UP000193978">
    <property type="component" value="Chromosome"/>
</dbReference>
<dbReference type="SUPFAM" id="SSF53335">
    <property type="entry name" value="S-adenosyl-L-methionine-dependent methyltransferases"/>
    <property type="match status" value="1"/>
</dbReference>
<dbReference type="GO" id="GO:0008168">
    <property type="term" value="F:methyltransferase activity"/>
    <property type="evidence" value="ECO:0007669"/>
    <property type="project" value="UniProtKB-KW"/>
</dbReference>
<keyword evidence="1" id="KW-0489">Methyltransferase</keyword>
<dbReference type="AlphaFoldDB" id="A0A1W6MU76"/>
<sequence>MSGFSADWLALRESADHAARNRRLVDLVAARFADLDHVGVLDLACGTGSNLRAQAPHLPARQRWRLVDHDPQLLDAARAALIAWADRVERQTPLTLLRADRRLEIVFDRSDLARFDRNLLAPDLDLVTGAAFFDLVSAPWIEDFCAALAERRLPLYAVLSYDGRERWSPTHGADDELLAAFLADQRRDKGFGPAAGPGAAALLQDALERRGYDVETAPSPWRLGPAEKDLIRALAEGSAQAVAETGRVPAPVVSDWRASRCRAESCEIGHVDLFAQRRN</sequence>
<protein>
    <submittedName>
        <fullName evidence="1">SAM-dependent methyltransferase</fullName>
    </submittedName>
</protein>
<dbReference type="RefSeq" id="WP_085771242.1">
    <property type="nucleotide sequence ID" value="NZ_AP027149.1"/>
</dbReference>
<keyword evidence="1" id="KW-0808">Transferase</keyword>
<evidence type="ECO:0000313" key="1">
    <source>
        <dbReference type="EMBL" id="ARN81154.1"/>
    </source>
</evidence>
<gene>
    <name evidence="1" type="ORF">B1812_08745</name>
</gene>
<dbReference type="OrthoDB" id="7273451at2"/>
<accession>A0A1W6MU76</accession>
<dbReference type="KEGG" id="mbry:B1812_08745"/>
<dbReference type="Gene3D" id="3.40.50.150">
    <property type="entry name" value="Vaccinia Virus protein VP39"/>
    <property type="match status" value="1"/>
</dbReference>
<reference evidence="1 2" key="1">
    <citation type="submission" date="2017-02" db="EMBL/GenBank/DDBJ databases">
        <authorList>
            <person name="Peterson S.W."/>
        </authorList>
    </citation>
    <scope>NUCLEOTIDE SEQUENCE [LARGE SCALE GENOMIC DNA]</scope>
    <source>
        <strain evidence="1 2">S285</strain>
    </source>
</reference>
<proteinExistence type="predicted"/>
<name>A0A1W6MU76_9HYPH</name>
<dbReference type="EMBL" id="CP019948">
    <property type="protein sequence ID" value="ARN81154.1"/>
    <property type="molecule type" value="Genomic_DNA"/>
</dbReference>
<dbReference type="InterPro" id="IPR029063">
    <property type="entry name" value="SAM-dependent_MTases_sf"/>
</dbReference>
<evidence type="ECO:0000313" key="2">
    <source>
        <dbReference type="Proteomes" id="UP000193978"/>
    </source>
</evidence>
<organism evidence="1 2">
    <name type="scientific">Methylocystis bryophila</name>
    <dbReference type="NCBI Taxonomy" id="655015"/>
    <lineage>
        <taxon>Bacteria</taxon>
        <taxon>Pseudomonadati</taxon>
        <taxon>Pseudomonadota</taxon>
        <taxon>Alphaproteobacteria</taxon>
        <taxon>Hyphomicrobiales</taxon>
        <taxon>Methylocystaceae</taxon>
        <taxon>Methylocystis</taxon>
    </lineage>
</organism>
<dbReference type="STRING" id="655015.B1812_08745"/>